<dbReference type="Proteomes" id="UP000008141">
    <property type="component" value="Unassembled WGS sequence"/>
</dbReference>
<proteinExistence type="predicted"/>
<feature type="compositionally biased region" description="Low complexity" evidence="1">
    <location>
        <begin position="23"/>
        <end position="36"/>
    </location>
</feature>
<accession>E1ZGK7</accession>
<organism evidence="3">
    <name type="scientific">Chlorella variabilis</name>
    <name type="common">Green alga</name>
    <dbReference type="NCBI Taxonomy" id="554065"/>
    <lineage>
        <taxon>Eukaryota</taxon>
        <taxon>Viridiplantae</taxon>
        <taxon>Chlorophyta</taxon>
        <taxon>core chlorophytes</taxon>
        <taxon>Trebouxiophyceae</taxon>
        <taxon>Chlorellales</taxon>
        <taxon>Chlorellaceae</taxon>
        <taxon>Chlorella clade</taxon>
        <taxon>Chlorella</taxon>
    </lineage>
</organism>
<dbReference type="RefSeq" id="XP_005847053.1">
    <property type="nucleotide sequence ID" value="XM_005846991.1"/>
</dbReference>
<dbReference type="EMBL" id="GL433846">
    <property type="protein sequence ID" value="EFN54951.1"/>
    <property type="molecule type" value="Genomic_DNA"/>
</dbReference>
<sequence>MTSAAQCSLGSRQAVPGGRLAGRRSGPVVRPAAAPSARRTQRVSALGGALLAASAPSAAGFVVNAASAVAWSSVAFFAGKLFLQQQSQADDGARKECETCGGTGYVECWCKRWSDGDARGCGTCRGSRRMMCSSCSGGGTAVPIEARITISPDEHISNFRRYK</sequence>
<gene>
    <name evidence="2" type="ORF">CHLNCDRAFT_134710</name>
</gene>
<dbReference type="eggNOG" id="ENOG502S5H6">
    <property type="taxonomic scope" value="Eukaryota"/>
</dbReference>
<name>E1ZGK7_CHLVA</name>
<dbReference type="OrthoDB" id="525163at2759"/>
<dbReference type="AlphaFoldDB" id="E1ZGK7"/>
<feature type="compositionally biased region" description="Polar residues" evidence="1">
    <location>
        <begin position="1"/>
        <end position="11"/>
    </location>
</feature>
<dbReference type="KEGG" id="cvr:CHLNCDRAFT_134710"/>
<dbReference type="STRING" id="554065.E1ZGK7"/>
<dbReference type="PANTHER" id="PTHR34687:SF1">
    <property type="entry name" value="CHAPERONE PROTEIN DNAJ-LIKE PROTEIN"/>
    <property type="match status" value="1"/>
</dbReference>
<evidence type="ECO:0000256" key="1">
    <source>
        <dbReference type="SAM" id="MobiDB-lite"/>
    </source>
</evidence>
<keyword evidence="3" id="KW-1185">Reference proteome</keyword>
<dbReference type="GeneID" id="17354200"/>
<evidence type="ECO:0000313" key="2">
    <source>
        <dbReference type="EMBL" id="EFN54951.1"/>
    </source>
</evidence>
<evidence type="ECO:0000313" key="3">
    <source>
        <dbReference type="Proteomes" id="UP000008141"/>
    </source>
</evidence>
<dbReference type="InParanoid" id="E1ZGK7"/>
<reference evidence="2 3" key="1">
    <citation type="journal article" date="2010" name="Plant Cell">
        <title>The Chlorella variabilis NC64A genome reveals adaptation to photosymbiosis, coevolution with viruses, and cryptic sex.</title>
        <authorList>
            <person name="Blanc G."/>
            <person name="Duncan G."/>
            <person name="Agarkova I."/>
            <person name="Borodovsky M."/>
            <person name="Gurnon J."/>
            <person name="Kuo A."/>
            <person name="Lindquist E."/>
            <person name="Lucas S."/>
            <person name="Pangilinan J."/>
            <person name="Polle J."/>
            <person name="Salamov A."/>
            <person name="Terry A."/>
            <person name="Yamada T."/>
            <person name="Dunigan D.D."/>
            <person name="Grigoriev I.V."/>
            <person name="Claverie J.M."/>
            <person name="Van Etten J.L."/>
        </authorList>
    </citation>
    <scope>NUCLEOTIDE SEQUENCE [LARGE SCALE GENOMIC DNA]</scope>
    <source>
        <strain evidence="2 3">NC64A</strain>
    </source>
</reference>
<feature type="region of interest" description="Disordered" evidence="1">
    <location>
        <begin position="1"/>
        <end position="36"/>
    </location>
</feature>
<protein>
    <submittedName>
        <fullName evidence="2">Expressed protein</fullName>
    </submittedName>
</protein>
<dbReference type="PANTHER" id="PTHR34687">
    <property type="entry name" value="CHAPERONE PROTEIN DNAJ-LIKE PROTEIN"/>
    <property type="match status" value="1"/>
</dbReference>